<name>A0A9P7VM82_9AGAR</name>
<evidence type="ECO:0000256" key="1">
    <source>
        <dbReference type="SAM" id="MobiDB-lite"/>
    </source>
</evidence>
<feature type="region of interest" description="Disordered" evidence="1">
    <location>
        <begin position="62"/>
        <end position="180"/>
    </location>
</feature>
<dbReference type="EMBL" id="MU250547">
    <property type="protein sequence ID" value="KAG7443037.1"/>
    <property type="molecule type" value="Genomic_DNA"/>
</dbReference>
<organism evidence="2 3">
    <name type="scientific">Guyanagaster necrorhizus</name>
    <dbReference type="NCBI Taxonomy" id="856835"/>
    <lineage>
        <taxon>Eukaryota</taxon>
        <taxon>Fungi</taxon>
        <taxon>Dikarya</taxon>
        <taxon>Basidiomycota</taxon>
        <taxon>Agaricomycotina</taxon>
        <taxon>Agaricomycetes</taxon>
        <taxon>Agaricomycetidae</taxon>
        <taxon>Agaricales</taxon>
        <taxon>Marasmiineae</taxon>
        <taxon>Physalacriaceae</taxon>
        <taxon>Guyanagaster</taxon>
    </lineage>
</organism>
<dbReference type="AlphaFoldDB" id="A0A9P7VM82"/>
<evidence type="ECO:0000313" key="2">
    <source>
        <dbReference type="EMBL" id="KAG7443037.1"/>
    </source>
</evidence>
<evidence type="ECO:0000313" key="3">
    <source>
        <dbReference type="Proteomes" id="UP000812287"/>
    </source>
</evidence>
<feature type="compositionally biased region" description="Low complexity" evidence="1">
    <location>
        <begin position="134"/>
        <end position="153"/>
    </location>
</feature>
<keyword evidence="3" id="KW-1185">Reference proteome</keyword>
<feature type="region of interest" description="Disordered" evidence="1">
    <location>
        <begin position="36"/>
        <end position="55"/>
    </location>
</feature>
<comment type="caution">
    <text evidence="2">The sequence shown here is derived from an EMBL/GenBank/DDBJ whole genome shotgun (WGS) entry which is preliminary data.</text>
</comment>
<feature type="compositionally biased region" description="Low complexity" evidence="1">
    <location>
        <begin position="98"/>
        <end position="110"/>
    </location>
</feature>
<reference evidence="2" key="1">
    <citation type="submission" date="2020-11" db="EMBL/GenBank/DDBJ databases">
        <title>Adaptations for nitrogen fixation in a non-lichenized fungal sporocarp promotes dispersal by wood-feeding termites.</title>
        <authorList>
            <consortium name="DOE Joint Genome Institute"/>
            <person name="Koch R.A."/>
            <person name="Yoon G."/>
            <person name="Arayal U."/>
            <person name="Lail K."/>
            <person name="Amirebrahimi M."/>
            <person name="Labutti K."/>
            <person name="Lipzen A."/>
            <person name="Riley R."/>
            <person name="Barry K."/>
            <person name="Henrissat B."/>
            <person name="Grigoriev I.V."/>
            <person name="Herr J.R."/>
            <person name="Aime M.C."/>
        </authorList>
    </citation>
    <scope>NUCLEOTIDE SEQUENCE</scope>
    <source>
        <strain evidence="2">MCA 3950</strain>
    </source>
</reference>
<dbReference type="PANTHER" id="PTHR13491:SF0">
    <property type="entry name" value="ZINC FINGER CCHC DOMAIN-CONTAINING PROTEIN 10"/>
    <property type="match status" value="1"/>
</dbReference>
<accession>A0A9P7VM82</accession>
<sequence>MSKYAPHHRSTNNPSATSSTICQKCLGRGHFTYQCKNSRPYVSRPSRTQQLENPRVLAKLKAEGKPSVEVPEEFKNPKGTANKILATKEKERKEKENAAAAAAAAAAAGSSKRKKRARSSSSSDSTSDLDSDSDSSSGSDSDSESASSESSSRFRGRERKRRRSRSRSSSSSSGSRGRRS</sequence>
<protein>
    <recommendedName>
        <fullName evidence="4">Zinc knuckle-domain-containing protein</fullName>
    </recommendedName>
</protein>
<feature type="compositionally biased region" description="Basic and acidic residues" evidence="1">
    <location>
        <begin position="62"/>
        <end position="76"/>
    </location>
</feature>
<gene>
    <name evidence="2" type="ORF">BT62DRAFT_935357</name>
</gene>
<feature type="compositionally biased region" description="Low complexity" evidence="1">
    <location>
        <begin position="167"/>
        <end position="180"/>
    </location>
</feature>
<feature type="compositionally biased region" description="Basic and acidic residues" evidence="1">
    <location>
        <begin position="86"/>
        <end position="97"/>
    </location>
</feature>
<dbReference type="OrthoDB" id="437973at2759"/>
<dbReference type="RefSeq" id="XP_043036537.1">
    <property type="nucleotide sequence ID" value="XM_043186921.1"/>
</dbReference>
<dbReference type="GeneID" id="66109218"/>
<dbReference type="Proteomes" id="UP000812287">
    <property type="component" value="Unassembled WGS sequence"/>
</dbReference>
<proteinExistence type="predicted"/>
<feature type="compositionally biased region" description="Basic residues" evidence="1">
    <location>
        <begin position="154"/>
        <end position="166"/>
    </location>
</feature>
<dbReference type="InterPro" id="IPR039715">
    <property type="entry name" value="ZCCHC10"/>
</dbReference>
<evidence type="ECO:0008006" key="4">
    <source>
        <dbReference type="Google" id="ProtNLM"/>
    </source>
</evidence>
<dbReference type="Pfam" id="PF13917">
    <property type="entry name" value="zf-CCHC_3"/>
    <property type="match status" value="1"/>
</dbReference>
<dbReference type="PANTHER" id="PTHR13491">
    <property type="entry name" value="ZCCHC10 PROTEIN"/>
    <property type="match status" value="1"/>
</dbReference>